<evidence type="ECO:0000256" key="6">
    <source>
        <dbReference type="ARBA" id="ARBA00022833"/>
    </source>
</evidence>
<comment type="function">
    <text evidence="10">Introduces a single-strand break via transesterification at a target site in duplex DNA. Releases the supercoiling and torsional tension of DNA introduced during the DNA replication and transcription by transiently cleaving and rejoining one strand of the DNA duplex. The scissile phosphodiester is attacked by the catalytic tyrosine of the enzyme, resulting in the formation of a DNA-(5'-phosphotyrosyl)-enzyme intermediate and the expulsion of a 3'-OH DNA strand.</text>
</comment>
<feature type="domain" description="Topo IA-type catalytic" evidence="13">
    <location>
        <begin position="169"/>
        <end position="592"/>
    </location>
</feature>
<dbReference type="InterPro" id="IPR013497">
    <property type="entry name" value="Topo_IA_cen"/>
</dbReference>
<evidence type="ECO:0000259" key="13">
    <source>
        <dbReference type="PROSITE" id="PS52039"/>
    </source>
</evidence>
<evidence type="ECO:0000256" key="1">
    <source>
        <dbReference type="ARBA" id="ARBA00000213"/>
    </source>
</evidence>
<dbReference type="WBParaSite" id="PTRK_0001295200.1">
    <property type="protein sequence ID" value="PTRK_0001295200.1"/>
    <property type="gene ID" value="PTRK_0001295200"/>
</dbReference>
<keyword evidence="5" id="KW-0479">Metal-binding</keyword>
<dbReference type="InterPro" id="IPR023405">
    <property type="entry name" value="Topo_IA_core_domain"/>
</dbReference>
<dbReference type="CDD" id="cd00186">
    <property type="entry name" value="TOP1Ac"/>
    <property type="match status" value="1"/>
</dbReference>
<evidence type="ECO:0000256" key="2">
    <source>
        <dbReference type="ARBA" id="ARBA00001946"/>
    </source>
</evidence>
<dbReference type="EC" id="5.6.2.1" evidence="4 10"/>
<comment type="cofactor">
    <cofactor evidence="2">
        <name>Mg(2+)</name>
        <dbReference type="ChEBI" id="CHEBI:18420"/>
    </cofactor>
</comment>
<dbReference type="GO" id="GO:0005634">
    <property type="term" value="C:nucleus"/>
    <property type="evidence" value="ECO:0007669"/>
    <property type="project" value="TreeGrafter"/>
</dbReference>
<evidence type="ECO:0000256" key="8">
    <source>
        <dbReference type="ARBA" id="ARBA00023125"/>
    </source>
</evidence>
<dbReference type="PRINTS" id="PR00417">
    <property type="entry name" value="PRTPISMRASEI"/>
</dbReference>
<dbReference type="InterPro" id="IPR013825">
    <property type="entry name" value="Topo_IA_cen_sub2"/>
</dbReference>
<evidence type="ECO:0000256" key="4">
    <source>
        <dbReference type="ARBA" id="ARBA00012891"/>
    </source>
</evidence>
<dbReference type="SMART" id="SM00437">
    <property type="entry name" value="TOP1Ac"/>
    <property type="match status" value="1"/>
</dbReference>
<dbReference type="SMART" id="SM00436">
    <property type="entry name" value="TOP1Bc"/>
    <property type="match status" value="1"/>
</dbReference>
<keyword evidence="14" id="KW-1185">Reference proteome</keyword>
<dbReference type="InterPro" id="IPR003601">
    <property type="entry name" value="Topo_IA_2"/>
</dbReference>
<organism evidence="14 15">
    <name type="scientific">Parastrongyloides trichosuri</name>
    <name type="common">Possum-specific nematode worm</name>
    <dbReference type="NCBI Taxonomy" id="131310"/>
    <lineage>
        <taxon>Eukaryota</taxon>
        <taxon>Metazoa</taxon>
        <taxon>Ecdysozoa</taxon>
        <taxon>Nematoda</taxon>
        <taxon>Chromadorea</taxon>
        <taxon>Rhabditida</taxon>
        <taxon>Tylenchina</taxon>
        <taxon>Panagrolaimomorpha</taxon>
        <taxon>Strongyloidoidea</taxon>
        <taxon>Strongyloididae</taxon>
        <taxon>Parastrongyloides</taxon>
    </lineage>
</organism>
<dbReference type="Gene3D" id="3.40.50.140">
    <property type="match status" value="1"/>
</dbReference>
<dbReference type="FunFam" id="1.10.290.10:FF:000003">
    <property type="entry name" value="DNA topoisomerase"/>
    <property type="match status" value="1"/>
</dbReference>
<dbReference type="Proteomes" id="UP000038045">
    <property type="component" value="Unplaced"/>
</dbReference>
<dbReference type="GO" id="GO:0006281">
    <property type="term" value="P:DNA repair"/>
    <property type="evidence" value="ECO:0007669"/>
    <property type="project" value="TreeGrafter"/>
</dbReference>
<feature type="region of interest" description="Disordered" evidence="11">
    <location>
        <begin position="615"/>
        <end position="644"/>
    </location>
</feature>
<dbReference type="GO" id="GO:0006310">
    <property type="term" value="P:DNA recombination"/>
    <property type="evidence" value="ECO:0007669"/>
    <property type="project" value="TreeGrafter"/>
</dbReference>
<protein>
    <recommendedName>
        <fullName evidence="4 10">DNA topoisomerase</fullName>
        <ecNumber evidence="4 10">5.6.2.1</ecNumber>
    </recommendedName>
</protein>
<evidence type="ECO:0000313" key="15">
    <source>
        <dbReference type="WBParaSite" id="PTRK_0001295200.1"/>
    </source>
</evidence>
<dbReference type="GO" id="GO:0003677">
    <property type="term" value="F:DNA binding"/>
    <property type="evidence" value="ECO:0007669"/>
    <property type="project" value="UniProtKB-KW"/>
</dbReference>
<dbReference type="Gene3D" id="1.10.460.10">
    <property type="entry name" value="Topoisomerase I, domain 2"/>
    <property type="match status" value="1"/>
</dbReference>
<evidence type="ECO:0000256" key="7">
    <source>
        <dbReference type="ARBA" id="ARBA00023029"/>
    </source>
</evidence>
<sequence>MPIKVLMVAEKPSLARTISNILSNGSAKQGSKNDGEPSKFFFNGTFNDKNADFIMTSTFGHMKEICFAGEYTNWMKPEKELFKCPLEKLNIDKKFAIDKFLRNLFKNCDYLVLWLDNDREGENICFEVMDACQQIYKGRNFNDCVYRARFSALMDEHIKDAMDNLIRPNRNESDSVDALHEVDLRIGCSFTRFQTKLVKQFRNRGKYISCLSYGPCQTPTLNFCVQRHKQIQNDFVKPYWRLKLTLKDSKENIEFSPTWNGDNCFDEEEFKKKILNLRKNKFVKVLDVSRKEVIKNPPKALNTVELLKGCSKNLSISPNEVMSIAEKLYINGYISYPRTETTLYPVDFKFNEVLEKLKRDNEWREVVNNVLNNGICLSSRGKDKGDHPPITPVKPSYSNLNGKEKDVHNFIIRNFIASVMNPCKYDTYSIKVSLNEEIFTYHTRQVTDKGYTSFLADEEVSEPFIPLNIEIDSLLPVVSLRSEKCKTKLLTHLTESELISLMEKHQIGTDASIAGHIENLMKRNFATIERGRKVVPTELGIKLIDIYEKIDQCLISSSTRAETEMLLSEIASGKRDKNNVVSHILNKYSDIFDKLIYEFPKYSHEIFEAIPLETKNDKRKDMPRKRKSTSTTSTVNKKRKPVKK</sequence>
<evidence type="ECO:0000256" key="11">
    <source>
        <dbReference type="SAM" id="MobiDB-lite"/>
    </source>
</evidence>
<dbReference type="Pfam" id="PF01751">
    <property type="entry name" value="Toprim"/>
    <property type="match status" value="1"/>
</dbReference>
<reference evidence="15" key="1">
    <citation type="submission" date="2017-02" db="UniProtKB">
        <authorList>
            <consortium name="WormBaseParasite"/>
        </authorList>
    </citation>
    <scope>IDENTIFICATION</scope>
</reference>
<evidence type="ECO:0000313" key="14">
    <source>
        <dbReference type="Proteomes" id="UP000038045"/>
    </source>
</evidence>
<dbReference type="GO" id="GO:0003917">
    <property type="term" value="F:DNA topoisomerase type I (single strand cut, ATP-independent) activity"/>
    <property type="evidence" value="ECO:0007669"/>
    <property type="project" value="UniProtKB-EC"/>
</dbReference>
<dbReference type="InterPro" id="IPR013824">
    <property type="entry name" value="Topo_IA_cen_sub1"/>
</dbReference>
<dbReference type="AlphaFoldDB" id="A0A0N4ZWC0"/>
<dbReference type="InterPro" id="IPR013826">
    <property type="entry name" value="Topo_IA_cen_sub3"/>
</dbReference>
<evidence type="ECO:0000256" key="5">
    <source>
        <dbReference type="ARBA" id="ARBA00022723"/>
    </source>
</evidence>
<evidence type="ECO:0000256" key="10">
    <source>
        <dbReference type="RuleBase" id="RU362092"/>
    </source>
</evidence>
<proteinExistence type="inferred from homology"/>
<comment type="catalytic activity">
    <reaction evidence="1 10">
        <text>ATP-independent breakage of single-stranded DNA, followed by passage and rejoining.</text>
        <dbReference type="EC" id="5.6.2.1"/>
    </reaction>
</comment>
<keyword evidence="9 10" id="KW-0413">Isomerase</keyword>
<keyword evidence="7 10" id="KW-0799">Topoisomerase</keyword>
<dbReference type="SMART" id="SM00493">
    <property type="entry name" value="TOPRIM"/>
    <property type="match status" value="1"/>
</dbReference>
<dbReference type="Gene3D" id="1.10.290.10">
    <property type="entry name" value="Topoisomerase I, domain 4"/>
    <property type="match status" value="1"/>
</dbReference>
<dbReference type="GO" id="GO:0046872">
    <property type="term" value="F:metal ion binding"/>
    <property type="evidence" value="ECO:0007669"/>
    <property type="project" value="UniProtKB-KW"/>
</dbReference>
<comment type="similarity">
    <text evidence="3 10">Belongs to the type IA topoisomerase family.</text>
</comment>
<dbReference type="PROSITE" id="PS50880">
    <property type="entry name" value="TOPRIM"/>
    <property type="match status" value="1"/>
</dbReference>
<name>A0A0N4ZWC0_PARTI</name>
<dbReference type="GO" id="GO:0006265">
    <property type="term" value="P:DNA topological change"/>
    <property type="evidence" value="ECO:0007669"/>
    <property type="project" value="InterPro"/>
</dbReference>
<dbReference type="InterPro" id="IPR000380">
    <property type="entry name" value="Topo_IA"/>
</dbReference>
<evidence type="ECO:0000259" key="12">
    <source>
        <dbReference type="PROSITE" id="PS50880"/>
    </source>
</evidence>
<dbReference type="PANTHER" id="PTHR11390">
    <property type="entry name" value="PROKARYOTIC DNA TOPOISOMERASE"/>
    <property type="match status" value="1"/>
</dbReference>
<dbReference type="InterPro" id="IPR034144">
    <property type="entry name" value="TOPRIM_TopoIII"/>
</dbReference>
<accession>A0A0N4ZWC0</accession>
<dbReference type="STRING" id="131310.A0A0N4ZWC0"/>
<dbReference type="Gene3D" id="2.70.20.10">
    <property type="entry name" value="Topoisomerase I, domain 3"/>
    <property type="match status" value="1"/>
</dbReference>
<evidence type="ECO:0000256" key="3">
    <source>
        <dbReference type="ARBA" id="ARBA00009446"/>
    </source>
</evidence>
<dbReference type="CDD" id="cd03362">
    <property type="entry name" value="TOPRIM_TopoIA_TopoIII"/>
    <property type="match status" value="1"/>
</dbReference>
<dbReference type="PROSITE" id="PS52039">
    <property type="entry name" value="TOPO_IA_2"/>
    <property type="match status" value="1"/>
</dbReference>
<keyword evidence="8 10" id="KW-0238">DNA-binding</keyword>
<evidence type="ECO:0000256" key="9">
    <source>
        <dbReference type="ARBA" id="ARBA00023235"/>
    </source>
</evidence>
<keyword evidence="6" id="KW-0862">Zinc</keyword>
<dbReference type="Pfam" id="PF01131">
    <property type="entry name" value="Topoisom_bac"/>
    <property type="match status" value="1"/>
</dbReference>
<dbReference type="SUPFAM" id="SSF56712">
    <property type="entry name" value="Prokaryotic type I DNA topoisomerase"/>
    <property type="match status" value="1"/>
</dbReference>
<dbReference type="InterPro" id="IPR003602">
    <property type="entry name" value="Topo_IA_DNA-bd_dom"/>
</dbReference>
<feature type="domain" description="Toprim" evidence="12">
    <location>
        <begin position="4"/>
        <end position="151"/>
    </location>
</feature>
<dbReference type="InterPro" id="IPR006171">
    <property type="entry name" value="TOPRIM_dom"/>
</dbReference>
<dbReference type="PANTHER" id="PTHR11390:SF20">
    <property type="entry name" value="DNA TOPOISOMERASE 3-BETA-1"/>
    <property type="match status" value="1"/>
</dbReference>